<dbReference type="AlphaFoldDB" id="A0A179D351"/>
<keyword evidence="5 8" id="KW-1133">Transmembrane helix</keyword>
<keyword evidence="7" id="KW-0653">Protein transport</keyword>
<feature type="transmembrane region" description="Helical" evidence="8">
    <location>
        <begin position="12"/>
        <end position="32"/>
    </location>
</feature>
<dbReference type="GO" id="GO:0022857">
    <property type="term" value="F:transmembrane transporter activity"/>
    <property type="evidence" value="ECO:0007669"/>
    <property type="project" value="InterPro"/>
</dbReference>
<dbReference type="PANTHER" id="PTHR30558">
    <property type="entry name" value="EXBD MEMBRANE COMPONENT OF PMF-DRIVEN MACROMOLECULE IMPORT SYSTEM"/>
    <property type="match status" value="1"/>
</dbReference>
<dbReference type="RefSeq" id="WP_068671623.1">
    <property type="nucleotide sequence ID" value="NZ_LWLG01000017.1"/>
</dbReference>
<organism evidence="9 10">
    <name type="scientific">Thermosulfurimonas dismutans</name>
    <dbReference type="NCBI Taxonomy" id="999894"/>
    <lineage>
        <taxon>Bacteria</taxon>
        <taxon>Pseudomonadati</taxon>
        <taxon>Thermodesulfobacteriota</taxon>
        <taxon>Thermodesulfobacteria</taxon>
        <taxon>Thermodesulfobacteriales</taxon>
        <taxon>Thermodesulfobacteriaceae</taxon>
        <taxon>Thermosulfurimonas</taxon>
    </lineage>
</organism>
<accession>A0A179D351</accession>
<dbReference type="Pfam" id="PF02472">
    <property type="entry name" value="ExbD"/>
    <property type="match status" value="1"/>
</dbReference>
<dbReference type="EMBL" id="LWLG01000017">
    <property type="protein sequence ID" value="OAQ20058.1"/>
    <property type="molecule type" value="Genomic_DNA"/>
</dbReference>
<keyword evidence="10" id="KW-1185">Reference proteome</keyword>
<evidence type="ECO:0000256" key="5">
    <source>
        <dbReference type="ARBA" id="ARBA00022989"/>
    </source>
</evidence>
<keyword evidence="6 8" id="KW-0472">Membrane</keyword>
<reference evidence="9 10" key="1">
    <citation type="submission" date="2016-04" db="EMBL/GenBank/DDBJ databases">
        <title>Genome analysis of Thermosulfurimonas dismutans, the first thermophilic sulfur-disproportionating bacterium of the phylum Thermodesulfobacteria.</title>
        <authorList>
            <person name="Mardanov A.V."/>
            <person name="Beletsky A.V."/>
            <person name="Kadnikov V.V."/>
            <person name="Slobodkin A.I."/>
            <person name="Ravin N.V."/>
        </authorList>
    </citation>
    <scope>NUCLEOTIDE SEQUENCE [LARGE SCALE GENOMIC DNA]</scope>
    <source>
        <strain evidence="9 10">S95</strain>
    </source>
</reference>
<dbReference type="STRING" id="999894.TDIS_1877"/>
<dbReference type="InterPro" id="IPR003400">
    <property type="entry name" value="ExbD"/>
</dbReference>
<evidence type="ECO:0000256" key="3">
    <source>
        <dbReference type="ARBA" id="ARBA00022475"/>
    </source>
</evidence>
<evidence type="ECO:0000256" key="6">
    <source>
        <dbReference type="ARBA" id="ARBA00023136"/>
    </source>
</evidence>
<keyword evidence="7" id="KW-0813">Transport</keyword>
<dbReference type="GO" id="GO:0005886">
    <property type="term" value="C:plasma membrane"/>
    <property type="evidence" value="ECO:0007669"/>
    <property type="project" value="UniProtKB-SubCell"/>
</dbReference>
<dbReference type="PANTHER" id="PTHR30558:SF3">
    <property type="entry name" value="BIOPOLYMER TRANSPORT PROTEIN EXBD-RELATED"/>
    <property type="match status" value="1"/>
</dbReference>
<comment type="caution">
    <text evidence="9">The sequence shown here is derived from an EMBL/GenBank/DDBJ whole genome shotgun (WGS) entry which is preliminary data.</text>
</comment>
<dbReference type="OrthoDB" id="9793581at2"/>
<comment type="subcellular location">
    <subcellularLocation>
        <location evidence="1">Cell membrane</location>
        <topology evidence="1">Single-pass membrane protein</topology>
    </subcellularLocation>
    <subcellularLocation>
        <location evidence="7">Cell membrane</location>
        <topology evidence="7">Single-pass type II membrane protein</topology>
    </subcellularLocation>
</comment>
<dbReference type="GO" id="GO:0015031">
    <property type="term" value="P:protein transport"/>
    <property type="evidence" value="ECO:0007669"/>
    <property type="project" value="UniProtKB-KW"/>
</dbReference>
<evidence type="ECO:0000313" key="10">
    <source>
        <dbReference type="Proteomes" id="UP000078390"/>
    </source>
</evidence>
<evidence type="ECO:0000256" key="8">
    <source>
        <dbReference type="SAM" id="Phobius"/>
    </source>
</evidence>
<evidence type="ECO:0000256" key="7">
    <source>
        <dbReference type="RuleBase" id="RU003879"/>
    </source>
</evidence>
<sequence>MLRIKTRRRPTVTLPLTALIDIVFLLLIYFLLTSSFINREGLKLDLPKAVSGRAIKAPLTVYVDQKGEIHFQGRKMNGAELLEALAEELSKTPEKKVEIEADRRAPLEAVVSAMDAARLAGAKTLSLATEKPAEP</sequence>
<protein>
    <submittedName>
        <fullName evidence="9">Biopolymer transport protein ExbD/TolR</fullName>
    </submittedName>
</protein>
<evidence type="ECO:0000313" key="9">
    <source>
        <dbReference type="EMBL" id="OAQ20058.1"/>
    </source>
</evidence>
<evidence type="ECO:0000256" key="1">
    <source>
        <dbReference type="ARBA" id="ARBA00004162"/>
    </source>
</evidence>
<keyword evidence="4 7" id="KW-0812">Transmembrane</keyword>
<evidence type="ECO:0000256" key="2">
    <source>
        <dbReference type="ARBA" id="ARBA00005811"/>
    </source>
</evidence>
<comment type="similarity">
    <text evidence="2 7">Belongs to the ExbD/TolR family.</text>
</comment>
<dbReference type="Proteomes" id="UP000078390">
    <property type="component" value="Unassembled WGS sequence"/>
</dbReference>
<gene>
    <name evidence="9" type="ORF">TDIS_1877</name>
</gene>
<name>A0A179D351_9BACT</name>
<evidence type="ECO:0000256" key="4">
    <source>
        <dbReference type="ARBA" id="ARBA00022692"/>
    </source>
</evidence>
<keyword evidence="3" id="KW-1003">Cell membrane</keyword>
<dbReference type="Gene3D" id="3.30.420.270">
    <property type="match status" value="1"/>
</dbReference>
<proteinExistence type="inferred from homology"/>